<reference evidence="2 3" key="1">
    <citation type="submission" date="2019-04" db="EMBL/GenBank/DDBJ databases">
        <title>Draft genome of the big-headed turtle Platysternon megacephalum.</title>
        <authorList>
            <person name="Gong S."/>
        </authorList>
    </citation>
    <scope>NUCLEOTIDE SEQUENCE [LARGE SCALE GENOMIC DNA]</scope>
    <source>
        <strain evidence="2">DO16091913</strain>
        <tissue evidence="2">Muscle</tissue>
    </source>
</reference>
<sequence>MLLPDPHLQGAWTPQAEMLVQYLLLMPRKLEWELLHADGNLPRMGLDVTQPHVTDSHLFNQDIATPLNLSAQTHPRRHTPSLPGPNAAPVSVGVLSSGEP</sequence>
<protein>
    <submittedName>
        <fullName evidence="2">Nexilin</fullName>
    </submittedName>
</protein>
<reference evidence="2 3" key="2">
    <citation type="submission" date="2019-04" db="EMBL/GenBank/DDBJ databases">
        <title>The genome sequence of big-headed turtle.</title>
        <authorList>
            <person name="Gong S."/>
        </authorList>
    </citation>
    <scope>NUCLEOTIDE SEQUENCE [LARGE SCALE GENOMIC DNA]</scope>
    <source>
        <strain evidence="2">DO16091913</strain>
        <tissue evidence="2">Muscle</tissue>
    </source>
</reference>
<keyword evidence="3" id="KW-1185">Reference proteome</keyword>
<evidence type="ECO:0000313" key="3">
    <source>
        <dbReference type="Proteomes" id="UP000297703"/>
    </source>
</evidence>
<dbReference type="Proteomes" id="UP000297703">
    <property type="component" value="Unassembled WGS sequence"/>
</dbReference>
<dbReference type="AlphaFoldDB" id="A0A4D9EX15"/>
<proteinExistence type="predicted"/>
<gene>
    <name evidence="2" type="ORF">DR999_PMT05185</name>
</gene>
<evidence type="ECO:0000256" key="1">
    <source>
        <dbReference type="SAM" id="MobiDB-lite"/>
    </source>
</evidence>
<feature type="region of interest" description="Disordered" evidence="1">
    <location>
        <begin position="69"/>
        <end position="100"/>
    </location>
</feature>
<evidence type="ECO:0000313" key="2">
    <source>
        <dbReference type="EMBL" id="TFK11598.1"/>
    </source>
</evidence>
<comment type="caution">
    <text evidence="2">The sequence shown here is derived from an EMBL/GenBank/DDBJ whole genome shotgun (WGS) entry which is preliminary data.</text>
</comment>
<dbReference type="EMBL" id="QXTE01000030">
    <property type="protein sequence ID" value="TFK11598.1"/>
    <property type="molecule type" value="Genomic_DNA"/>
</dbReference>
<organism evidence="2 3">
    <name type="scientific">Platysternon megacephalum</name>
    <name type="common">big-headed turtle</name>
    <dbReference type="NCBI Taxonomy" id="55544"/>
    <lineage>
        <taxon>Eukaryota</taxon>
        <taxon>Metazoa</taxon>
        <taxon>Chordata</taxon>
        <taxon>Craniata</taxon>
        <taxon>Vertebrata</taxon>
        <taxon>Euteleostomi</taxon>
        <taxon>Archelosauria</taxon>
        <taxon>Testudinata</taxon>
        <taxon>Testudines</taxon>
        <taxon>Cryptodira</taxon>
        <taxon>Durocryptodira</taxon>
        <taxon>Testudinoidea</taxon>
        <taxon>Platysternidae</taxon>
        <taxon>Platysternon</taxon>
    </lineage>
</organism>
<name>A0A4D9EX15_9SAUR</name>
<accession>A0A4D9EX15</accession>